<dbReference type="InterPro" id="IPR014721">
    <property type="entry name" value="Ribsml_uS5_D2-typ_fold_subgr"/>
</dbReference>
<organism evidence="8 9">
    <name type="scientific">Adlercreutzia wanghongyangiae</name>
    <dbReference type="NCBI Taxonomy" id="3111451"/>
    <lineage>
        <taxon>Bacteria</taxon>
        <taxon>Bacillati</taxon>
        <taxon>Actinomycetota</taxon>
        <taxon>Coriobacteriia</taxon>
        <taxon>Eggerthellales</taxon>
        <taxon>Eggerthellaceae</taxon>
        <taxon>Adlercreutzia</taxon>
    </lineage>
</organism>
<keyword evidence="3" id="KW-0540">Nuclease</keyword>
<dbReference type="PANTHER" id="PTHR33992:SF1">
    <property type="entry name" value="RIBONUCLEASE P PROTEIN COMPONENT"/>
    <property type="match status" value="1"/>
</dbReference>
<evidence type="ECO:0000256" key="2">
    <source>
        <dbReference type="ARBA" id="ARBA00022694"/>
    </source>
</evidence>
<dbReference type="RefSeq" id="WP_338208794.1">
    <property type="nucleotide sequence ID" value="NZ_JAYMFF010000002.1"/>
</dbReference>
<comment type="function">
    <text evidence="1">RNaseP catalyzes the removal of the 5'-leader sequence from pre-tRNA to produce the mature 5'-terminus. It can also cleave other RNA substrates such as 4.5S RNA. The protein component plays an auxiliary but essential role in vivo by binding to the 5'-leader sequence and broadening the substrate specificity of the ribozyme.</text>
</comment>
<dbReference type="EC" id="3.1.26.5" evidence="7"/>
<dbReference type="Gene3D" id="3.30.230.10">
    <property type="match status" value="1"/>
</dbReference>
<dbReference type="InterPro" id="IPR000100">
    <property type="entry name" value="RNase_P"/>
</dbReference>
<comment type="caution">
    <text evidence="8">The sequence shown here is derived from an EMBL/GenBank/DDBJ whole genome shotgun (WGS) entry which is preliminary data.</text>
</comment>
<dbReference type="PROSITE" id="PS00648">
    <property type="entry name" value="RIBONUCLEASE_P"/>
    <property type="match status" value="1"/>
</dbReference>
<keyword evidence="5 8" id="KW-0378">Hydrolase</keyword>
<keyword evidence="9" id="KW-1185">Reference proteome</keyword>
<gene>
    <name evidence="8" type="primary">rnpA</name>
    <name evidence="8" type="ORF">VIN30_01780</name>
</gene>
<keyword evidence="6" id="KW-0694">RNA-binding</keyword>
<accession>A0ABU6IFL4</accession>
<dbReference type="Pfam" id="PF00825">
    <property type="entry name" value="Ribonuclease_P"/>
    <property type="match status" value="1"/>
</dbReference>
<evidence type="ECO:0000256" key="5">
    <source>
        <dbReference type="ARBA" id="ARBA00022801"/>
    </source>
</evidence>
<name>A0ABU6IFL4_9ACTN</name>
<dbReference type="SUPFAM" id="SSF54211">
    <property type="entry name" value="Ribosomal protein S5 domain 2-like"/>
    <property type="match status" value="1"/>
</dbReference>
<dbReference type="EMBL" id="JAYMFF010000002">
    <property type="protein sequence ID" value="MEC4175176.1"/>
    <property type="molecule type" value="Genomic_DNA"/>
</dbReference>
<dbReference type="InterPro" id="IPR020568">
    <property type="entry name" value="Ribosomal_Su5_D2-typ_SF"/>
</dbReference>
<reference evidence="8 9" key="1">
    <citation type="submission" date="2024-01" db="EMBL/GenBank/DDBJ databases">
        <title>novel species in genus Adlercreutzia.</title>
        <authorList>
            <person name="Liu X."/>
        </authorList>
    </citation>
    <scope>NUCLEOTIDE SEQUENCE [LARGE SCALE GENOMIC DNA]</scope>
    <source>
        <strain evidence="8 9">R7</strain>
    </source>
</reference>
<evidence type="ECO:0000256" key="6">
    <source>
        <dbReference type="ARBA" id="ARBA00022884"/>
    </source>
</evidence>
<protein>
    <recommendedName>
        <fullName evidence="7">Ribonuclease P protein component</fullName>
        <ecNumber evidence="7">3.1.26.5</ecNumber>
    </recommendedName>
</protein>
<sequence length="130" mass="14094">METITSSTEISQLFSSGKRIKTPYLTLIVGERACGKPRGDVEQHGPSGRVAFIAGKKLGNAVWRNRAKRRMRAVCRDLGGPWPGFDVIFLAKGSLCRVSYGKVLQTCGDATRRLASGKEGCSGEESTRTC</sequence>
<proteinExistence type="predicted"/>
<evidence type="ECO:0000313" key="8">
    <source>
        <dbReference type="EMBL" id="MEC4175176.1"/>
    </source>
</evidence>
<dbReference type="Proteomes" id="UP001349994">
    <property type="component" value="Unassembled WGS sequence"/>
</dbReference>
<evidence type="ECO:0000313" key="9">
    <source>
        <dbReference type="Proteomes" id="UP001349994"/>
    </source>
</evidence>
<evidence type="ECO:0000256" key="3">
    <source>
        <dbReference type="ARBA" id="ARBA00022722"/>
    </source>
</evidence>
<evidence type="ECO:0000256" key="4">
    <source>
        <dbReference type="ARBA" id="ARBA00022759"/>
    </source>
</evidence>
<dbReference type="InterPro" id="IPR020539">
    <property type="entry name" value="RNase_P_CS"/>
</dbReference>
<dbReference type="NCBIfam" id="TIGR00188">
    <property type="entry name" value="rnpA"/>
    <property type="match status" value="1"/>
</dbReference>
<keyword evidence="2" id="KW-0819">tRNA processing</keyword>
<dbReference type="GO" id="GO:0004526">
    <property type="term" value="F:ribonuclease P activity"/>
    <property type="evidence" value="ECO:0007669"/>
    <property type="project" value="UniProtKB-EC"/>
</dbReference>
<dbReference type="PANTHER" id="PTHR33992">
    <property type="entry name" value="RIBONUCLEASE P PROTEIN COMPONENT"/>
    <property type="match status" value="1"/>
</dbReference>
<keyword evidence="4" id="KW-0255">Endonuclease</keyword>
<evidence type="ECO:0000256" key="7">
    <source>
        <dbReference type="NCBIfam" id="TIGR00188"/>
    </source>
</evidence>
<evidence type="ECO:0000256" key="1">
    <source>
        <dbReference type="ARBA" id="ARBA00002663"/>
    </source>
</evidence>